<dbReference type="InterPro" id="IPR009875">
    <property type="entry name" value="PilZ_domain"/>
</dbReference>
<evidence type="ECO:0000313" key="2">
    <source>
        <dbReference type="EMBL" id="QBB69383.1"/>
    </source>
</evidence>
<dbReference type="RefSeq" id="WP_129831639.1">
    <property type="nucleotide sequence ID" value="NZ_CP035704.1"/>
</dbReference>
<evidence type="ECO:0000259" key="1">
    <source>
        <dbReference type="Pfam" id="PF07238"/>
    </source>
</evidence>
<dbReference type="OrthoDB" id="5625505at2"/>
<dbReference type="AlphaFoldDB" id="A0A411HFW0"/>
<name>A0A411HFW0_9GAMM</name>
<gene>
    <name evidence="2" type="ORF">ELE36_02770</name>
</gene>
<organism evidence="2 3">
    <name type="scientific">Pseudolysobacter antarcticus</name>
    <dbReference type="NCBI Taxonomy" id="2511995"/>
    <lineage>
        <taxon>Bacteria</taxon>
        <taxon>Pseudomonadati</taxon>
        <taxon>Pseudomonadota</taxon>
        <taxon>Gammaproteobacteria</taxon>
        <taxon>Lysobacterales</taxon>
        <taxon>Rhodanobacteraceae</taxon>
        <taxon>Pseudolysobacter</taxon>
    </lineage>
</organism>
<feature type="domain" description="PilZ" evidence="1">
    <location>
        <begin position="12"/>
        <end position="115"/>
    </location>
</feature>
<dbReference type="Proteomes" id="UP000291562">
    <property type="component" value="Chromosome"/>
</dbReference>
<dbReference type="KEGG" id="xbc:ELE36_02770"/>
<protein>
    <submittedName>
        <fullName evidence="2">PilZ domain-containing protein</fullName>
    </submittedName>
</protein>
<proteinExistence type="predicted"/>
<evidence type="ECO:0000313" key="3">
    <source>
        <dbReference type="Proteomes" id="UP000291562"/>
    </source>
</evidence>
<dbReference type="Pfam" id="PF07238">
    <property type="entry name" value="PilZ"/>
    <property type="match status" value="1"/>
</dbReference>
<dbReference type="EMBL" id="CP035704">
    <property type="protein sequence ID" value="QBB69383.1"/>
    <property type="molecule type" value="Genomic_DNA"/>
</dbReference>
<accession>A0A411HFW0</accession>
<reference evidence="2 3" key="1">
    <citation type="submission" date="2019-01" db="EMBL/GenBank/DDBJ databases">
        <title>Pseudolysobacter antarctica gen. nov., sp. nov., isolated from Fildes Peninsula, Antarctica.</title>
        <authorList>
            <person name="Wei Z."/>
            <person name="Peng F."/>
        </authorList>
    </citation>
    <scope>NUCLEOTIDE SEQUENCE [LARGE SCALE GENOMIC DNA]</scope>
    <source>
        <strain evidence="2 3">AQ6-296</strain>
    </source>
</reference>
<sequence>MRNDNGNVAKNKRRSDRRKVTVAIPVTNALTGRIAGQLVNVSVDGLMLVSSQAVADDSLHQFDFTLPGMRGTGRRMQVGVHEQWSESASTPGQFWLGFNIIDISPDDEVALDAWVHDSAASGALI</sequence>
<keyword evidence="3" id="KW-1185">Reference proteome</keyword>
<dbReference type="GO" id="GO:0035438">
    <property type="term" value="F:cyclic-di-GMP binding"/>
    <property type="evidence" value="ECO:0007669"/>
    <property type="project" value="InterPro"/>
</dbReference>